<reference evidence="2" key="1">
    <citation type="submission" date="2021-01" db="EMBL/GenBank/DDBJ databases">
        <authorList>
            <consortium name="Genoscope - CEA"/>
            <person name="William W."/>
        </authorList>
    </citation>
    <scope>NUCLEOTIDE SEQUENCE</scope>
</reference>
<proteinExistence type="predicted"/>
<organism evidence="2 3">
    <name type="scientific">Paramecium octaurelia</name>
    <dbReference type="NCBI Taxonomy" id="43137"/>
    <lineage>
        <taxon>Eukaryota</taxon>
        <taxon>Sar</taxon>
        <taxon>Alveolata</taxon>
        <taxon>Ciliophora</taxon>
        <taxon>Intramacronucleata</taxon>
        <taxon>Oligohymenophorea</taxon>
        <taxon>Peniculida</taxon>
        <taxon>Parameciidae</taxon>
        <taxon>Paramecium</taxon>
    </lineage>
</organism>
<protein>
    <submittedName>
        <fullName evidence="2">Uncharacterized protein</fullName>
    </submittedName>
</protein>
<feature type="region of interest" description="Disordered" evidence="1">
    <location>
        <begin position="230"/>
        <end position="250"/>
    </location>
</feature>
<dbReference type="Proteomes" id="UP000683925">
    <property type="component" value="Unassembled WGS sequence"/>
</dbReference>
<comment type="caution">
    <text evidence="2">The sequence shown here is derived from an EMBL/GenBank/DDBJ whole genome shotgun (WGS) entry which is preliminary data.</text>
</comment>
<accession>A0A8S1YEG6</accession>
<evidence type="ECO:0000313" key="2">
    <source>
        <dbReference type="EMBL" id="CAD8212485.1"/>
    </source>
</evidence>
<dbReference type="AlphaFoldDB" id="A0A8S1YEG6"/>
<dbReference type="OrthoDB" id="303136at2759"/>
<gene>
    <name evidence="2" type="ORF">POCTA_138.1.T1580024</name>
</gene>
<dbReference type="OMA" id="QDHIDSM"/>
<evidence type="ECO:0000256" key="1">
    <source>
        <dbReference type="SAM" id="MobiDB-lite"/>
    </source>
</evidence>
<dbReference type="EMBL" id="CAJJDP010000160">
    <property type="protein sequence ID" value="CAD8212485.1"/>
    <property type="molecule type" value="Genomic_DNA"/>
</dbReference>
<evidence type="ECO:0000313" key="3">
    <source>
        <dbReference type="Proteomes" id="UP000683925"/>
    </source>
</evidence>
<sequence>MDHSNICSADLDQLHIVIQQKIFGKEDTLKSVTMKFIEKYKKTNILEQDKKFSLRLQELMEKCKSQDQIEYLQSIQRKLASMSFIRFLEVLHSTIDQKANETVNQQNKQSQGWQINNKLNKNLFQFYDDQFWKLYGLLSLNQDHIDSMIQYYQSKQENVERLLKLSMERNKQFNYLQQQKPPPQVDVFHRNHKTPVSFLNRTIDPSRHTRNQRIREAMTSNIKLSNYTVLTRSPKKQSRPTSKEVHSENEQFFSQLLDRRSKLNSQDKSNSFYLLCESNAKEKVLNQVHLQLNSFPQQSSLDLKASAQRKISSIDLNQSFNQQIIQSESATPKKQQKKQRFIQKINQTFYQQLFPTCKIRNRGFAAMRNQLFNESRALNCLNITISNYKV</sequence>
<keyword evidence="3" id="KW-1185">Reference proteome</keyword>
<name>A0A8S1YEG6_PAROT</name>